<proteinExistence type="predicted"/>
<accession>G7TCN2</accession>
<dbReference type="InterPro" id="IPR012341">
    <property type="entry name" value="6hp_glycosidase-like_sf"/>
</dbReference>
<reference evidence="1 2" key="1">
    <citation type="journal article" date="2011" name="J. Bacteriol.">
        <title>Two new complete genome sequences offer insight into host and tissue specificity of plant pathogenic Xanthomonas spp.</title>
        <authorList>
            <person name="Bogdanove A.J."/>
            <person name="Koebnik R."/>
            <person name="Lu H."/>
            <person name="Furutani A."/>
            <person name="Angiuoli S.V."/>
            <person name="Patil P.B."/>
            <person name="Van Sluys M.A."/>
            <person name="Ryan R.P."/>
            <person name="Meyer D.F."/>
            <person name="Han S.W."/>
            <person name="Aparna G."/>
            <person name="Rajaram M."/>
            <person name="Delcher A.L."/>
            <person name="Phillippy A.M."/>
            <person name="Puiu D."/>
            <person name="Schatz M.C."/>
            <person name="Shumway M."/>
            <person name="Sommer D.D."/>
            <person name="Trapnell C."/>
            <person name="Benahmed F."/>
            <person name="Dimitrov G."/>
            <person name="Madupu R."/>
            <person name="Radune D."/>
            <person name="Sullivan S."/>
            <person name="Jha G."/>
            <person name="Ishihara H."/>
            <person name="Lee S.W."/>
            <person name="Pandey A."/>
            <person name="Sharma V."/>
            <person name="Sriariyanun M."/>
            <person name="Szurek B."/>
            <person name="Vera-Cruz C.M."/>
            <person name="Dorman K.S."/>
            <person name="Ronald P.C."/>
            <person name="Verdier V."/>
            <person name="Dow J.M."/>
            <person name="Sonti R.V."/>
            <person name="Tsuge S."/>
            <person name="Brendel V.P."/>
            <person name="Rabinowicz P.D."/>
            <person name="Leach J.E."/>
            <person name="White F.F."/>
            <person name="Salzberg S.L."/>
        </authorList>
    </citation>
    <scope>NUCLEOTIDE SEQUENCE [LARGE SCALE GENOMIC DNA]</scope>
    <source>
        <strain evidence="1 2">BLS256</strain>
    </source>
</reference>
<dbReference type="Proteomes" id="UP000008851">
    <property type="component" value="Chromosome"/>
</dbReference>
<evidence type="ECO:0000313" key="1">
    <source>
        <dbReference type="EMBL" id="AEQ96210.1"/>
    </source>
</evidence>
<dbReference type="InterPro" id="IPR008928">
    <property type="entry name" value="6-hairpin_glycosidase_sf"/>
</dbReference>
<dbReference type="KEGG" id="xor:XOC_2062"/>
<dbReference type="AlphaFoldDB" id="G7TCN2"/>
<gene>
    <name evidence="1" type="ORF">XOC_2062</name>
</gene>
<dbReference type="eggNOG" id="COG4225">
    <property type="taxonomic scope" value="Bacteria"/>
</dbReference>
<dbReference type="Gene3D" id="1.50.10.10">
    <property type="match status" value="1"/>
</dbReference>
<evidence type="ECO:0008006" key="3">
    <source>
        <dbReference type="Google" id="ProtNLM"/>
    </source>
</evidence>
<dbReference type="HOGENOM" id="CLU_027158_1_1_6"/>
<protein>
    <recommendedName>
        <fullName evidence="3">Glucuronyl hydrolase</fullName>
    </recommendedName>
</protein>
<organism evidence="1 2">
    <name type="scientific">Xanthomonas oryzae pv. oryzicola (strain BLS256)</name>
    <dbReference type="NCBI Taxonomy" id="383407"/>
    <lineage>
        <taxon>Bacteria</taxon>
        <taxon>Pseudomonadati</taxon>
        <taxon>Pseudomonadota</taxon>
        <taxon>Gammaproteobacteria</taxon>
        <taxon>Lysobacterales</taxon>
        <taxon>Lysobacteraceae</taxon>
        <taxon>Xanthomonas</taxon>
    </lineage>
</organism>
<dbReference type="EMBL" id="CP003057">
    <property type="protein sequence ID" value="AEQ96210.1"/>
    <property type="molecule type" value="Genomic_DNA"/>
</dbReference>
<name>G7TCN2_XANOB</name>
<evidence type="ECO:0000313" key="2">
    <source>
        <dbReference type="Proteomes" id="UP000008851"/>
    </source>
</evidence>
<dbReference type="SUPFAM" id="SSF48208">
    <property type="entry name" value="Six-hairpin glycosidases"/>
    <property type="match status" value="1"/>
</dbReference>
<sequence>MLTAPVWARAESATGAAHFAAPLAVLGPDEFPTFTAGGQWKRGRHWSNGFVVGIAAIRAARKQDVSAAERLSELLEALSPFLDGSRFQDIGYVFEFSAGAAWDCGVLDPSVARRFVAAAAAQLERSLDSDGFLVCEWMEGRTAGVDQFANLGLWWRTAMSVNARYAPLAERAFDAGASLLLRPDGSCSEYARLEANGVVSRFSKNAGPEATWARGRAWAFYGTAIAHLASPSPAKAALLESMSERIAADFDAYGFARVVPPDEHEARIDSSAGAVIAAACLRLDGAGGADARRYAQLGVRLFDALVERGHVREPLDPRGGILRDVSAPLSSIALPDESAVWGDYFMLECAAIADAVLPARIDKRGAGGPVVKHRREVHE</sequence>
<dbReference type="GO" id="GO:0005975">
    <property type="term" value="P:carbohydrate metabolic process"/>
    <property type="evidence" value="ECO:0007669"/>
    <property type="project" value="InterPro"/>
</dbReference>